<dbReference type="EnsemblPlants" id="KQL05544">
    <property type="protein sequence ID" value="KQL05544"/>
    <property type="gene ID" value="SETIT_004067mg"/>
</dbReference>
<dbReference type="OrthoDB" id="1845386at2759"/>
<keyword evidence="6" id="KW-1185">Reference proteome</keyword>
<dbReference type="NCBIfam" id="TIGR00756">
    <property type="entry name" value="PPR"/>
    <property type="match status" value="2"/>
</dbReference>
<dbReference type="PANTHER" id="PTHR47933">
    <property type="entry name" value="PENTATRICOPEPTIDE REPEAT-CONTAINING PROTEIN 1, MITOCHONDRIAL"/>
    <property type="match status" value="1"/>
</dbReference>
<sequence length="187" mass="20488">MDDGSGSGQLFSVDPLERQAARGHGVVTSMAAGSDVIILGTSMARSLHGESKRDVPVGNSVLCGELGRARRVSEKMRQRDLGTWNSMIFGCCRSDEWEEEARRLLDDMRSEGTEPGVVTWNTLISSYARSRDLDVAMELLEQMEESGVALDVVTWTSLVSGFVHSDKGMRHFSVSSVCVLLESNQMV</sequence>
<reference evidence="4" key="2">
    <citation type="submission" date="2015-07" db="EMBL/GenBank/DDBJ databases">
        <authorList>
            <person name="Noorani M."/>
        </authorList>
    </citation>
    <scope>NUCLEOTIDE SEQUENCE</scope>
    <source>
        <strain evidence="4">Yugu1</strain>
    </source>
</reference>
<name>K3XQ87_SETIT</name>
<organism evidence="4">
    <name type="scientific">Setaria italica</name>
    <name type="common">Foxtail millet</name>
    <name type="synonym">Panicum italicum</name>
    <dbReference type="NCBI Taxonomy" id="4555"/>
    <lineage>
        <taxon>Eukaryota</taxon>
        <taxon>Viridiplantae</taxon>
        <taxon>Streptophyta</taxon>
        <taxon>Embryophyta</taxon>
        <taxon>Tracheophyta</taxon>
        <taxon>Spermatophyta</taxon>
        <taxon>Magnoliopsida</taxon>
        <taxon>Liliopsida</taxon>
        <taxon>Poales</taxon>
        <taxon>Poaceae</taxon>
        <taxon>PACMAD clade</taxon>
        <taxon>Panicoideae</taxon>
        <taxon>Panicodae</taxon>
        <taxon>Paniceae</taxon>
        <taxon>Cenchrinae</taxon>
        <taxon>Setaria</taxon>
    </lineage>
</organism>
<gene>
    <name evidence="4" type="ORF">SETIT_5G199200v2</name>
</gene>
<feature type="repeat" description="PPR" evidence="3">
    <location>
        <begin position="80"/>
        <end position="115"/>
    </location>
</feature>
<reference evidence="5" key="3">
    <citation type="submission" date="2018-08" db="UniProtKB">
        <authorList>
            <consortium name="EnsemblPlants"/>
        </authorList>
    </citation>
    <scope>IDENTIFICATION</scope>
    <source>
        <strain evidence="5">Yugu1</strain>
    </source>
</reference>
<dbReference type="HOGENOM" id="CLU_1449994_0_0_1"/>
<dbReference type="AlphaFoldDB" id="K3XQ87"/>
<protein>
    <recommendedName>
        <fullName evidence="7">Pentatricopeptide repeat-containing protein</fullName>
    </recommendedName>
</protein>
<proteinExistence type="predicted"/>
<reference evidence="4 6" key="1">
    <citation type="journal article" date="2012" name="Nat. Biotechnol.">
        <title>Reference genome sequence of the model plant Setaria.</title>
        <authorList>
            <person name="Bennetzen J.L."/>
            <person name="Schmutz J."/>
            <person name="Wang H."/>
            <person name="Percifield R."/>
            <person name="Hawkins J."/>
            <person name="Pontaroli A.C."/>
            <person name="Estep M."/>
            <person name="Feng L."/>
            <person name="Vaughn J.N."/>
            <person name="Grimwood J."/>
            <person name="Jenkins J."/>
            <person name="Barry K."/>
            <person name="Lindquist E."/>
            <person name="Hellsten U."/>
            <person name="Deshpande S."/>
            <person name="Wang X."/>
            <person name="Wu X."/>
            <person name="Mitros T."/>
            <person name="Triplett J."/>
            <person name="Yang X."/>
            <person name="Ye C.Y."/>
            <person name="Mauro-Herrera M."/>
            <person name="Wang L."/>
            <person name="Li P."/>
            <person name="Sharma M."/>
            <person name="Sharma R."/>
            <person name="Ronald P.C."/>
            <person name="Panaud O."/>
            <person name="Kellogg E.A."/>
            <person name="Brutnell T.P."/>
            <person name="Doust A.N."/>
            <person name="Tuskan G.A."/>
            <person name="Rokhsar D."/>
            <person name="Devos K.M."/>
        </authorList>
    </citation>
    <scope>NUCLEOTIDE SEQUENCE [LARGE SCALE GENOMIC DNA]</scope>
    <source>
        <strain evidence="6">cv. Yugu1</strain>
        <strain evidence="4">Yugu1</strain>
    </source>
</reference>
<feature type="repeat" description="PPR" evidence="3">
    <location>
        <begin position="116"/>
        <end position="150"/>
    </location>
</feature>
<evidence type="ECO:0008006" key="7">
    <source>
        <dbReference type="Google" id="ProtNLM"/>
    </source>
</evidence>
<evidence type="ECO:0000313" key="6">
    <source>
        <dbReference type="Proteomes" id="UP000004995"/>
    </source>
</evidence>
<evidence type="ECO:0000256" key="3">
    <source>
        <dbReference type="PROSITE-ProRule" id="PRU00708"/>
    </source>
</evidence>
<dbReference type="EMBL" id="CM003532">
    <property type="protein sequence ID" value="RCV25857.1"/>
    <property type="molecule type" value="Genomic_DNA"/>
</dbReference>
<dbReference type="PROSITE" id="PS51375">
    <property type="entry name" value="PPR"/>
    <property type="match status" value="2"/>
</dbReference>
<dbReference type="Gene3D" id="1.25.40.10">
    <property type="entry name" value="Tetratricopeptide repeat domain"/>
    <property type="match status" value="1"/>
</dbReference>
<evidence type="ECO:0000313" key="5">
    <source>
        <dbReference type="EnsemblPlants" id="KQL05544"/>
    </source>
</evidence>
<dbReference type="Gramene" id="KQL05544">
    <property type="protein sequence ID" value="KQL05544"/>
    <property type="gene ID" value="SETIT_004067mg"/>
</dbReference>
<keyword evidence="2" id="KW-0809">Transit peptide</keyword>
<evidence type="ECO:0000256" key="2">
    <source>
        <dbReference type="ARBA" id="ARBA00022946"/>
    </source>
</evidence>
<dbReference type="Proteomes" id="UP000004995">
    <property type="component" value="Unassembled WGS sequence"/>
</dbReference>
<dbReference type="eggNOG" id="KOG4197">
    <property type="taxonomic scope" value="Eukaryota"/>
</dbReference>
<dbReference type="InterPro" id="IPR051240">
    <property type="entry name" value="Mito_RNA-Proc/Resp"/>
</dbReference>
<dbReference type="InterPro" id="IPR011990">
    <property type="entry name" value="TPR-like_helical_dom_sf"/>
</dbReference>
<accession>K3XQ87</accession>
<dbReference type="Pfam" id="PF13041">
    <property type="entry name" value="PPR_2"/>
    <property type="match status" value="1"/>
</dbReference>
<dbReference type="Pfam" id="PF01535">
    <property type="entry name" value="PPR"/>
    <property type="match status" value="1"/>
</dbReference>
<evidence type="ECO:0000256" key="1">
    <source>
        <dbReference type="ARBA" id="ARBA00022737"/>
    </source>
</evidence>
<dbReference type="InterPro" id="IPR002885">
    <property type="entry name" value="PPR_rpt"/>
</dbReference>
<keyword evidence="1" id="KW-0677">Repeat</keyword>
<evidence type="ECO:0000313" key="4">
    <source>
        <dbReference type="EMBL" id="RCV25857.1"/>
    </source>
</evidence>
<dbReference type="EMBL" id="AGNK02003127">
    <property type="status" value="NOT_ANNOTATED_CDS"/>
    <property type="molecule type" value="Genomic_DNA"/>
</dbReference>
<dbReference type="PANTHER" id="PTHR47933:SF11">
    <property type="entry name" value="PENTATRICOPEPTIDE REPEAT-CONTAINING PROTEIN 2"/>
    <property type="match status" value="1"/>
</dbReference>